<feature type="transmembrane region" description="Helical" evidence="2">
    <location>
        <begin position="211"/>
        <end position="232"/>
    </location>
</feature>
<keyword evidence="2" id="KW-0812">Transmembrane</keyword>
<feature type="transmembrane region" description="Helical" evidence="2">
    <location>
        <begin position="239"/>
        <end position="263"/>
    </location>
</feature>
<feature type="transmembrane region" description="Helical" evidence="2">
    <location>
        <begin position="170"/>
        <end position="191"/>
    </location>
</feature>
<reference evidence="3 4" key="1">
    <citation type="submission" date="2021-01" db="EMBL/GenBank/DDBJ databases">
        <title>Sequencing the genomes of 1000 actinobacteria strains.</title>
        <authorList>
            <person name="Klenk H.-P."/>
        </authorList>
    </citation>
    <scope>NUCLEOTIDE SEQUENCE [LARGE SCALE GENOMIC DNA]</scope>
    <source>
        <strain evidence="3 4">DSM 18239</strain>
    </source>
</reference>
<accession>A0ABS2M852</accession>
<evidence type="ECO:0000256" key="1">
    <source>
        <dbReference type="SAM" id="MobiDB-lite"/>
    </source>
</evidence>
<evidence type="ECO:0000256" key="2">
    <source>
        <dbReference type="SAM" id="Phobius"/>
    </source>
</evidence>
<dbReference type="Proteomes" id="UP000732378">
    <property type="component" value="Unassembled WGS sequence"/>
</dbReference>
<dbReference type="InterPro" id="IPR010767">
    <property type="entry name" value="Phage_CGC-2007_Cje0229"/>
</dbReference>
<keyword evidence="2" id="KW-0472">Membrane</keyword>
<dbReference type="EMBL" id="JAFBBZ010000001">
    <property type="protein sequence ID" value="MBM7507368.1"/>
    <property type="molecule type" value="Genomic_DNA"/>
</dbReference>
<proteinExistence type="predicted"/>
<keyword evidence="4" id="KW-1185">Reference proteome</keyword>
<evidence type="ECO:0000313" key="4">
    <source>
        <dbReference type="Proteomes" id="UP000732378"/>
    </source>
</evidence>
<feature type="region of interest" description="Disordered" evidence="1">
    <location>
        <begin position="1"/>
        <end position="26"/>
    </location>
</feature>
<comment type="caution">
    <text evidence="3">The sequence shown here is derived from an EMBL/GenBank/DDBJ whole genome shotgun (WGS) entry which is preliminary data.</text>
</comment>
<protein>
    <recommendedName>
        <fullName evidence="5">DUF1353 domain-containing protein</fullName>
    </recommendedName>
</protein>
<gene>
    <name evidence="3" type="ORF">JOE61_001182</name>
</gene>
<name>A0ABS2M852_9ACTN</name>
<sequence length="297" mass="31461">MRAPVGGQGRRFHDGGPPTQPPDRGAPARVLLERRFADGEETWAMLRRIAYDDRHLGELLVPADPATFTSDLTSVPSVLTWLVPRTGAHLPAALVHDALVGPADDGAAAYVSSEGHVVDRVEADRVFRDAMADTGTGVVRRWLAWSAVTLVTLLGRDQPWPAWQRWRYRLTVVASLLVIVWLGWCATWDLLDRSGPLAPGMPWIPEGSLAAELVAGAAGALVVPLVLALAWGRFRVAGAVLGTGLALLLHVTVVVGALSVLAWSAEVLVARAPRVAAALAALVVAAAAVVVVVAVLR</sequence>
<evidence type="ECO:0000313" key="3">
    <source>
        <dbReference type="EMBL" id="MBM7507368.1"/>
    </source>
</evidence>
<keyword evidence="2" id="KW-1133">Transmembrane helix</keyword>
<dbReference type="RefSeq" id="WP_193668993.1">
    <property type="nucleotide sequence ID" value="NZ_JACDTV010000007.1"/>
</dbReference>
<evidence type="ECO:0008006" key="5">
    <source>
        <dbReference type="Google" id="ProtNLM"/>
    </source>
</evidence>
<organism evidence="3 4">
    <name type="scientific">Nocardioides salarius</name>
    <dbReference type="NCBI Taxonomy" id="374513"/>
    <lineage>
        <taxon>Bacteria</taxon>
        <taxon>Bacillati</taxon>
        <taxon>Actinomycetota</taxon>
        <taxon>Actinomycetes</taxon>
        <taxon>Propionibacteriales</taxon>
        <taxon>Nocardioidaceae</taxon>
        <taxon>Nocardioides</taxon>
    </lineage>
</organism>
<feature type="transmembrane region" description="Helical" evidence="2">
    <location>
        <begin position="275"/>
        <end position="296"/>
    </location>
</feature>
<dbReference type="Pfam" id="PF07087">
    <property type="entry name" value="DUF1353"/>
    <property type="match status" value="1"/>
</dbReference>